<name>A0A836CKF8_9STRA</name>
<dbReference type="SUPFAM" id="SSF56112">
    <property type="entry name" value="Protein kinase-like (PK-like)"/>
    <property type="match status" value="1"/>
</dbReference>
<proteinExistence type="predicted"/>
<evidence type="ECO:0000313" key="1">
    <source>
        <dbReference type="EMBL" id="KAG5188588.1"/>
    </source>
</evidence>
<keyword evidence="2" id="KW-1185">Reference proteome</keyword>
<dbReference type="OrthoDB" id="541922at2759"/>
<organism evidence="1 2">
    <name type="scientific">Tribonema minus</name>
    <dbReference type="NCBI Taxonomy" id="303371"/>
    <lineage>
        <taxon>Eukaryota</taxon>
        <taxon>Sar</taxon>
        <taxon>Stramenopiles</taxon>
        <taxon>Ochrophyta</taxon>
        <taxon>PX clade</taxon>
        <taxon>Xanthophyceae</taxon>
        <taxon>Tribonematales</taxon>
        <taxon>Tribonemataceae</taxon>
        <taxon>Tribonema</taxon>
    </lineage>
</organism>
<protein>
    <recommendedName>
        <fullName evidence="3">Protein kinase domain-containing protein</fullName>
    </recommendedName>
</protein>
<gene>
    <name evidence="1" type="ORF">JKP88DRAFT_243570</name>
</gene>
<evidence type="ECO:0008006" key="3">
    <source>
        <dbReference type="Google" id="ProtNLM"/>
    </source>
</evidence>
<dbReference type="AlphaFoldDB" id="A0A836CKF8"/>
<dbReference type="InterPro" id="IPR011009">
    <property type="entry name" value="Kinase-like_dom_sf"/>
</dbReference>
<sequence>MCVCIADYSEDLCRQLMLPPLDGIPALHELQAMLLSPVQAKLPVPADLLAILAAELPTTAANFCADDGTKRAFTRVLTTALDRRITDLRDEPFVAAAVTTCFVDVLRFLDEFLPADARLGLYFHRDAGDRGKPLRPDGIIRASDDHGCGWCNGSILRHQSGNPTSIFNISLPLSLDIYKDRAQIIIASINLYRLLTVVAHQMPTNVLPVDKDVLVDHKAYKRTLRRHFMSDELQVQKRIAPWSKYARLWGVNFTDVQAVYRLTASAAGLVHAAQEEHPVLDDDKYTVVLVPLGLPPKDAEPHTEMELQQAAHGLLHGLGALHAANYVHCDLRWDNCSCSYDRAHYFLLDLETRAPANAAASKLRKDWTPATLCHGCYTPASDLYQFGRMLSKFTATVRVGPVGRKFFERLAVPAAQQQLRVVDLLQHPWIECPGAACTAAGAQPLER</sequence>
<dbReference type="Gene3D" id="1.10.510.10">
    <property type="entry name" value="Transferase(Phosphotransferase) domain 1"/>
    <property type="match status" value="1"/>
</dbReference>
<comment type="caution">
    <text evidence="1">The sequence shown here is derived from an EMBL/GenBank/DDBJ whole genome shotgun (WGS) entry which is preliminary data.</text>
</comment>
<dbReference type="EMBL" id="JAFCMP010000068">
    <property type="protein sequence ID" value="KAG5188588.1"/>
    <property type="molecule type" value="Genomic_DNA"/>
</dbReference>
<accession>A0A836CKF8</accession>
<dbReference type="Proteomes" id="UP000664859">
    <property type="component" value="Unassembled WGS sequence"/>
</dbReference>
<reference evidence="1" key="1">
    <citation type="submission" date="2021-02" db="EMBL/GenBank/DDBJ databases">
        <title>First Annotated Genome of the Yellow-green Alga Tribonema minus.</title>
        <authorList>
            <person name="Mahan K.M."/>
        </authorList>
    </citation>
    <scope>NUCLEOTIDE SEQUENCE</scope>
    <source>
        <strain evidence="1">UTEX B ZZ1240</strain>
    </source>
</reference>
<evidence type="ECO:0000313" key="2">
    <source>
        <dbReference type="Proteomes" id="UP000664859"/>
    </source>
</evidence>